<reference evidence="2" key="1">
    <citation type="journal article" date="2023" name="G3 (Bethesda)">
        <title>Whole genome assemblies of Zophobas morio and Tenebrio molitor.</title>
        <authorList>
            <person name="Kaur S."/>
            <person name="Stinson S.A."/>
            <person name="diCenzo G.C."/>
        </authorList>
    </citation>
    <scope>NUCLEOTIDE SEQUENCE</scope>
    <source>
        <strain evidence="2">QUZm001</strain>
    </source>
</reference>
<dbReference type="EMBL" id="JALNTZ010000001">
    <property type="protein sequence ID" value="KAJ3666555.1"/>
    <property type="molecule type" value="Genomic_DNA"/>
</dbReference>
<sequence length="100" mass="11534">MGYILEQNTFITVSYYGNGTLKADGECVHFIQACKDEYLTKFPELNIIEHFLMTHIKRTVERLSSTGNDPKRNSAGRSPVSEEVIEDLRERIEQPKRISE</sequence>
<feature type="region of interest" description="Disordered" evidence="1">
    <location>
        <begin position="62"/>
        <end position="100"/>
    </location>
</feature>
<evidence type="ECO:0000313" key="3">
    <source>
        <dbReference type="Proteomes" id="UP001168821"/>
    </source>
</evidence>
<dbReference type="AlphaFoldDB" id="A0AA38J0A8"/>
<name>A0AA38J0A8_9CUCU</name>
<dbReference type="Proteomes" id="UP001168821">
    <property type="component" value="Unassembled WGS sequence"/>
</dbReference>
<keyword evidence="3" id="KW-1185">Reference proteome</keyword>
<accession>A0AA38J0A8</accession>
<proteinExistence type="predicted"/>
<feature type="compositionally biased region" description="Basic and acidic residues" evidence="1">
    <location>
        <begin position="86"/>
        <end position="100"/>
    </location>
</feature>
<gene>
    <name evidence="2" type="ORF">Zmor_001993</name>
</gene>
<organism evidence="2 3">
    <name type="scientific">Zophobas morio</name>
    <dbReference type="NCBI Taxonomy" id="2755281"/>
    <lineage>
        <taxon>Eukaryota</taxon>
        <taxon>Metazoa</taxon>
        <taxon>Ecdysozoa</taxon>
        <taxon>Arthropoda</taxon>
        <taxon>Hexapoda</taxon>
        <taxon>Insecta</taxon>
        <taxon>Pterygota</taxon>
        <taxon>Neoptera</taxon>
        <taxon>Endopterygota</taxon>
        <taxon>Coleoptera</taxon>
        <taxon>Polyphaga</taxon>
        <taxon>Cucujiformia</taxon>
        <taxon>Tenebrionidae</taxon>
        <taxon>Zophobas</taxon>
    </lineage>
</organism>
<evidence type="ECO:0000313" key="2">
    <source>
        <dbReference type="EMBL" id="KAJ3666555.1"/>
    </source>
</evidence>
<comment type="caution">
    <text evidence="2">The sequence shown here is derived from an EMBL/GenBank/DDBJ whole genome shotgun (WGS) entry which is preliminary data.</text>
</comment>
<protein>
    <submittedName>
        <fullName evidence="2">Uncharacterized protein</fullName>
    </submittedName>
</protein>
<evidence type="ECO:0000256" key="1">
    <source>
        <dbReference type="SAM" id="MobiDB-lite"/>
    </source>
</evidence>